<dbReference type="SMART" id="SM00849">
    <property type="entry name" value="Lactamase_B"/>
    <property type="match status" value="1"/>
</dbReference>
<evidence type="ECO:0000259" key="1">
    <source>
        <dbReference type="SMART" id="SM00849"/>
    </source>
</evidence>
<comment type="caution">
    <text evidence="2">The sequence shown here is derived from an EMBL/GenBank/DDBJ whole genome shotgun (WGS) entry which is preliminary data.</text>
</comment>
<reference evidence="2 3" key="1">
    <citation type="journal article" date="2015" name="Sci. Rep.">
        <title>A comparative genomics and reductive dehalogenase gene transcription study of two chloroethene-respiring bacteria, Dehalococcoides mccartyi strains MB and 11a.</title>
        <authorList>
            <person name="Low A."/>
            <person name="Shen Z."/>
            <person name="Cheng D."/>
            <person name="Rogers M.J."/>
            <person name="Lee P.K."/>
            <person name="He J."/>
        </authorList>
    </citation>
    <scope>NUCLEOTIDE SEQUENCE [LARGE SCALE GENOMIC DNA]</scope>
    <source>
        <strain evidence="2 3">MB</strain>
    </source>
</reference>
<evidence type="ECO:0000313" key="3">
    <source>
        <dbReference type="Proteomes" id="UP000053577"/>
    </source>
</evidence>
<name>A0A0V8M4S2_9CHLR</name>
<organism evidence="2 3">
    <name type="scientific">Dehalococcoides mccartyi</name>
    <dbReference type="NCBI Taxonomy" id="61435"/>
    <lineage>
        <taxon>Bacteria</taxon>
        <taxon>Bacillati</taxon>
        <taxon>Chloroflexota</taxon>
        <taxon>Dehalococcoidia</taxon>
        <taxon>Dehalococcoidales</taxon>
        <taxon>Dehalococcoidaceae</taxon>
        <taxon>Dehalococcoides</taxon>
    </lineage>
</organism>
<gene>
    <name evidence="2" type="ORF">DA01_01930</name>
</gene>
<dbReference type="OrthoDB" id="9803916at2"/>
<dbReference type="Pfam" id="PF12706">
    <property type="entry name" value="Lactamase_B_2"/>
    <property type="match status" value="1"/>
</dbReference>
<dbReference type="EMBL" id="JGYD01000010">
    <property type="protein sequence ID" value="KSV18760.1"/>
    <property type="molecule type" value="Genomic_DNA"/>
</dbReference>
<dbReference type="Gene3D" id="3.60.15.10">
    <property type="entry name" value="Ribonuclease Z/Hydroxyacylglutathione hydrolase-like"/>
    <property type="match status" value="1"/>
</dbReference>
<feature type="domain" description="Metallo-beta-lactamase" evidence="1">
    <location>
        <begin position="17"/>
        <end position="193"/>
    </location>
</feature>
<sequence length="258" mass="28526">MEIVFLGAHNCETKTTRPSCLMLSGGVVLDAGAITSSLTLDELYELRAVILSHAHYDHIKDVPLLAMNLAYGLKSVDIYGSRAVQEVVTQPPFSGGFYPDFFTRPPSAPALRFHEITPGLEFSCENYQILPLSVPHSRDTTGFLVKDAGGHSFFYTSDTGSGLGDVWQQISPELLIIELTMPNRLTELASSSKHLSPELLEAELRLFRELKGYLPRIVTLHTTPLFEAEIKTEIQAVAERLHTDILMASEGLKLRLGE</sequence>
<dbReference type="AlphaFoldDB" id="A0A0V8M4S2"/>
<proteinExistence type="predicted"/>
<dbReference type="PATRIC" id="fig|61435.5.peg.392"/>
<evidence type="ECO:0000313" key="2">
    <source>
        <dbReference type="EMBL" id="KSV18760.1"/>
    </source>
</evidence>
<protein>
    <submittedName>
        <fullName evidence="2">Lactamase</fullName>
    </submittedName>
</protein>
<dbReference type="InterPro" id="IPR001279">
    <property type="entry name" value="Metallo-B-lactamas"/>
</dbReference>
<dbReference type="Proteomes" id="UP000053577">
    <property type="component" value="Unassembled WGS sequence"/>
</dbReference>
<dbReference type="SUPFAM" id="SSF56281">
    <property type="entry name" value="Metallo-hydrolase/oxidoreductase"/>
    <property type="match status" value="1"/>
</dbReference>
<dbReference type="InterPro" id="IPR036866">
    <property type="entry name" value="RibonucZ/Hydroxyglut_hydro"/>
</dbReference>
<accession>A0A0V8M4S2</accession>
<dbReference type="RefSeq" id="WP_058292201.1">
    <property type="nucleotide sequence ID" value="NZ_JGYD01000010.1"/>
</dbReference>
<dbReference type="PANTHER" id="PTHR42663">
    <property type="entry name" value="HYDROLASE C777.06C-RELATED-RELATED"/>
    <property type="match status" value="1"/>
</dbReference>
<dbReference type="PANTHER" id="PTHR42663:SF6">
    <property type="entry name" value="HYDROLASE C777.06C-RELATED"/>
    <property type="match status" value="1"/>
</dbReference>